<name>A0A7S2HEX5_9STRA</name>
<protein>
    <submittedName>
        <fullName evidence="1">Uncharacterized protein</fullName>
    </submittedName>
</protein>
<dbReference type="EMBL" id="HBGS01060284">
    <property type="protein sequence ID" value="CAD9488722.1"/>
    <property type="molecule type" value="Transcribed_RNA"/>
</dbReference>
<evidence type="ECO:0000313" key="1">
    <source>
        <dbReference type="EMBL" id="CAD9488722.1"/>
    </source>
</evidence>
<accession>A0A7S2HEX5</accession>
<gene>
    <name evidence="1" type="ORF">DSPE1174_LOCUS31434</name>
</gene>
<sequence>MHAGEMNLISRRVFGSLTTASTAVCLSPRIVKSAAEWSVDLSDGWKVKQKLDSVVRIKAQTVLQASLPEMGLEMKVTKIPLGITAASAFTSEDQLLLARYFSSDDSRYGPNDVAEAMVRSLQAQADTQRSTLRALYPATDGQPPTGLKRVDPTDAVTRRYVKYAYDSNTCRSVDLDGVCEGSPVRRNHVASVTVNLETQARTLAEKQMMDSGDMERRQIDVLWLCTLSAPTAKWGQASSIATRTLDSFVVQSM</sequence>
<reference evidence="1" key="1">
    <citation type="submission" date="2021-01" db="EMBL/GenBank/DDBJ databases">
        <authorList>
            <person name="Corre E."/>
            <person name="Pelletier E."/>
            <person name="Niang G."/>
            <person name="Scheremetjew M."/>
            <person name="Finn R."/>
            <person name="Kale V."/>
            <person name="Holt S."/>
            <person name="Cochrane G."/>
            <person name="Meng A."/>
            <person name="Brown T."/>
            <person name="Cohen L."/>
        </authorList>
    </citation>
    <scope>NUCLEOTIDE SEQUENCE</scope>
    <source>
        <strain evidence="1">CCMP1381</strain>
    </source>
</reference>
<dbReference type="AlphaFoldDB" id="A0A7S2HEX5"/>
<proteinExistence type="predicted"/>
<organism evidence="1">
    <name type="scientific">Octactis speculum</name>
    <dbReference type="NCBI Taxonomy" id="3111310"/>
    <lineage>
        <taxon>Eukaryota</taxon>
        <taxon>Sar</taxon>
        <taxon>Stramenopiles</taxon>
        <taxon>Ochrophyta</taxon>
        <taxon>Dictyochophyceae</taxon>
        <taxon>Dictyochales</taxon>
        <taxon>Dictyochaceae</taxon>
        <taxon>Octactis</taxon>
    </lineage>
</organism>